<evidence type="ECO:0000259" key="4">
    <source>
        <dbReference type="PROSITE" id="PS50804"/>
    </source>
</evidence>
<dbReference type="Pfam" id="PF02023">
    <property type="entry name" value="SCAN"/>
    <property type="match status" value="1"/>
</dbReference>
<dbReference type="RefSeq" id="XP_053079490.1">
    <property type="nucleotide sequence ID" value="XM_053223515.1"/>
</dbReference>
<evidence type="ECO:0000313" key="5">
    <source>
        <dbReference type="Proteomes" id="UP001652583"/>
    </source>
</evidence>
<keyword evidence="5" id="KW-1185">Reference proteome</keyword>
<dbReference type="PANTHER" id="PTHR45935:SF15">
    <property type="entry name" value="SCAN BOX DOMAIN-CONTAINING PROTEIN"/>
    <property type="match status" value="1"/>
</dbReference>
<protein>
    <submittedName>
        <fullName evidence="6">Zinc finger and SCAN domain-containing protein 2 isoform X2</fullName>
    </submittedName>
</protein>
<accession>A0ABM3Q6E6</accession>
<dbReference type="GeneID" id="128315849"/>
<evidence type="ECO:0000313" key="6">
    <source>
        <dbReference type="RefSeq" id="XP_053079490.1"/>
    </source>
</evidence>
<dbReference type="SUPFAM" id="SSF47353">
    <property type="entry name" value="Retrovirus capsid dimerization domain-like"/>
    <property type="match status" value="1"/>
</dbReference>
<evidence type="ECO:0000256" key="2">
    <source>
        <dbReference type="PROSITE-ProRule" id="PRU00187"/>
    </source>
</evidence>
<feature type="compositionally biased region" description="Acidic residues" evidence="3">
    <location>
        <begin position="22"/>
        <end position="39"/>
    </location>
</feature>
<evidence type="ECO:0000256" key="1">
    <source>
        <dbReference type="ARBA" id="ARBA00023242"/>
    </source>
</evidence>
<dbReference type="PROSITE" id="PS50804">
    <property type="entry name" value="SCAN_BOX"/>
    <property type="match status" value="1"/>
</dbReference>
<evidence type="ECO:0000256" key="3">
    <source>
        <dbReference type="SAM" id="MobiDB-lite"/>
    </source>
</evidence>
<dbReference type="SMART" id="SM00431">
    <property type="entry name" value="SCAN"/>
    <property type="match status" value="1"/>
</dbReference>
<dbReference type="CDD" id="cd07936">
    <property type="entry name" value="SCAN"/>
    <property type="match status" value="1"/>
</dbReference>
<dbReference type="InterPro" id="IPR003309">
    <property type="entry name" value="SCAN_dom"/>
</dbReference>
<proteinExistence type="predicted"/>
<sequence length="264" mass="28503">MMAAEGPRVSTPLSPLVQAPHEEDEQEEVTTMILEDDSWVQEAVLQEDGPESESAGKGSPHGEAAGGPQGALGRLRELCRRWLRPEVHTKEQMLTVLPREIQAWLQEHRPESGEEAMALVEDLTQTLRDGGGQNAVTPFNALVVCSDNSRISQDYARSSVCAILRSRARMGRTPIKICSRTRNHGRCCRRGPTGRALSGLAGKATWRETVAPGGAGEGPRPGAAGRWRPRAGRWDGSSAFRAPTWGRSPTSVRSVGRPSAGSPT</sequence>
<feature type="region of interest" description="Disordered" evidence="3">
    <location>
        <begin position="1"/>
        <end position="70"/>
    </location>
</feature>
<reference evidence="6" key="1">
    <citation type="submission" date="2025-08" db="UniProtKB">
        <authorList>
            <consortium name="RefSeq"/>
        </authorList>
    </citation>
    <scope>IDENTIFICATION</scope>
    <source>
        <tissue evidence="6">Blood</tissue>
    </source>
</reference>
<comment type="subcellular location">
    <subcellularLocation>
        <location evidence="2">Nucleus</location>
    </subcellularLocation>
</comment>
<dbReference type="InterPro" id="IPR050916">
    <property type="entry name" value="SCAN-C2H2_zinc_finger"/>
</dbReference>
<keyword evidence="1 2" id="KW-0539">Nucleus</keyword>
<dbReference type="Gene3D" id="1.10.4020.10">
    <property type="entry name" value="DNA breaking-rejoining enzymes"/>
    <property type="match status" value="1"/>
</dbReference>
<gene>
    <name evidence="6" type="primary">ZSCAN2</name>
</gene>
<organism evidence="5 6">
    <name type="scientific">Acinonyx jubatus</name>
    <name type="common">Cheetah</name>
    <dbReference type="NCBI Taxonomy" id="32536"/>
    <lineage>
        <taxon>Eukaryota</taxon>
        <taxon>Metazoa</taxon>
        <taxon>Chordata</taxon>
        <taxon>Craniata</taxon>
        <taxon>Vertebrata</taxon>
        <taxon>Euteleostomi</taxon>
        <taxon>Mammalia</taxon>
        <taxon>Eutheria</taxon>
        <taxon>Laurasiatheria</taxon>
        <taxon>Carnivora</taxon>
        <taxon>Feliformia</taxon>
        <taxon>Felidae</taxon>
        <taxon>Felinae</taxon>
        <taxon>Acinonyx</taxon>
    </lineage>
</organism>
<feature type="domain" description="SCAN box" evidence="4">
    <location>
        <begin position="63"/>
        <end position="127"/>
    </location>
</feature>
<name>A0ABM3Q6E6_ACIJB</name>
<dbReference type="InterPro" id="IPR038269">
    <property type="entry name" value="SCAN_sf"/>
</dbReference>
<feature type="region of interest" description="Disordered" evidence="3">
    <location>
        <begin position="209"/>
        <end position="264"/>
    </location>
</feature>
<dbReference type="PANTHER" id="PTHR45935">
    <property type="entry name" value="PROTEIN ZBED8-RELATED"/>
    <property type="match status" value="1"/>
</dbReference>
<dbReference type="Proteomes" id="UP001652583">
    <property type="component" value="Chromosome B3"/>
</dbReference>